<dbReference type="SUPFAM" id="SSF54637">
    <property type="entry name" value="Thioesterase/thiol ester dehydrase-isomerase"/>
    <property type="match status" value="1"/>
</dbReference>
<dbReference type="InterPro" id="IPR050563">
    <property type="entry name" value="4-hydroxybenzoyl-CoA_TE"/>
</dbReference>
<gene>
    <name evidence="3" type="ORF">JOE42_002390</name>
</gene>
<organism evidence="3 4">
    <name type="scientific">Rhodococcoides corynebacterioides</name>
    <dbReference type="NCBI Taxonomy" id="53972"/>
    <lineage>
        <taxon>Bacteria</taxon>
        <taxon>Bacillati</taxon>
        <taxon>Actinomycetota</taxon>
        <taxon>Actinomycetes</taxon>
        <taxon>Mycobacteriales</taxon>
        <taxon>Nocardiaceae</taxon>
        <taxon>Rhodococcoides</taxon>
    </lineage>
</organism>
<dbReference type="EC" id="3.1.2.-" evidence="3"/>
<name>A0ABS2KUQ1_9NOCA</name>
<dbReference type="PANTHER" id="PTHR31793">
    <property type="entry name" value="4-HYDROXYBENZOYL-COA THIOESTERASE FAMILY MEMBER"/>
    <property type="match status" value="1"/>
</dbReference>
<dbReference type="EMBL" id="JAFBBK010000001">
    <property type="protein sequence ID" value="MBM7415657.1"/>
    <property type="molecule type" value="Genomic_DNA"/>
</dbReference>
<protein>
    <submittedName>
        <fullName evidence="3">Acyl-CoA thioester hydrolase</fullName>
        <ecNumber evidence="3">3.1.2.-</ecNumber>
    </submittedName>
</protein>
<dbReference type="Proteomes" id="UP000703038">
    <property type="component" value="Unassembled WGS sequence"/>
</dbReference>
<accession>A0ABS2KUQ1</accession>
<comment type="similarity">
    <text evidence="1">Belongs to the 4-hydroxybenzoyl-CoA thioesterase family.</text>
</comment>
<dbReference type="GO" id="GO:0016787">
    <property type="term" value="F:hydrolase activity"/>
    <property type="evidence" value="ECO:0007669"/>
    <property type="project" value="UniProtKB-KW"/>
</dbReference>
<dbReference type="Gene3D" id="3.10.129.10">
    <property type="entry name" value="Hotdog Thioesterase"/>
    <property type="match status" value="1"/>
</dbReference>
<dbReference type="RefSeq" id="WP_204868657.1">
    <property type="nucleotide sequence ID" value="NZ_JAFBBK010000001.1"/>
</dbReference>
<evidence type="ECO:0000256" key="2">
    <source>
        <dbReference type="ARBA" id="ARBA00022801"/>
    </source>
</evidence>
<comment type="caution">
    <text evidence="3">The sequence shown here is derived from an EMBL/GenBank/DDBJ whole genome shotgun (WGS) entry which is preliminary data.</text>
</comment>
<dbReference type="InterPro" id="IPR029069">
    <property type="entry name" value="HotDog_dom_sf"/>
</dbReference>
<evidence type="ECO:0000313" key="4">
    <source>
        <dbReference type="Proteomes" id="UP000703038"/>
    </source>
</evidence>
<sequence length="146" mass="15975">MTESPAPSAADCPVLWPVATRWEDNDHYGHVNNVTYYSYFDTAVNGWLMQSTGLDIRTLSAIGVVAETSCRFLSQLSFPDDLRVGIAVERLGNTSIVYALSIFRVDGDDLTPAAAGRFVHVYVDAETRRPTPVPAEIRAVVEALGQ</sequence>
<dbReference type="CDD" id="cd00586">
    <property type="entry name" value="4HBT"/>
    <property type="match status" value="1"/>
</dbReference>
<reference evidence="3 4" key="1">
    <citation type="submission" date="2021-01" db="EMBL/GenBank/DDBJ databases">
        <title>Genomics of switchgrass bacterial isolates.</title>
        <authorList>
            <person name="Shade A."/>
        </authorList>
    </citation>
    <scope>NUCLEOTIDE SEQUENCE [LARGE SCALE GENOMIC DNA]</scope>
    <source>
        <strain evidence="3 4">PvP111</strain>
    </source>
</reference>
<keyword evidence="2 3" id="KW-0378">Hydrolase</keyword>
<dbReference type="Pfam" id="PF13279">
    <property type="entry name" value="4HBT_2"/>
    <property type="match status" value="1"/>
</dbReference>
<dbReference type="PANTHER" id="PTHR31793:SF27">
    <property type="entry name" value="NOVEL THIOESTERASE SUPERFAMILY DOMAIN AND SAPOSIN A-TYPE DOMAIN CONTAINING PROTEIN (0610012H03RIK)"/>
    <property type="match status" value="1"/>
</dbReference>
<keyword evidence="4" id="KW-1185">Reference proteome</keyword>
<evidence type="ECO:0000256" key="1">
    <source>
        <dbReference type="ARBA" id="ARBA00005953"/>
    </source>
</evidence>
<proteinExistence type="inferred from homology"/>
<evidence type="ECO:0000313" key="3">
    <source>
        <dbReference type="EMBL" id="MBM7415657.1"/>
    </source>
</evidence>